<dbReference type="HAMAP" id="MF_00983">
    <property type="entry name" value="PriA"/>
    <property type="match status" value="1"/>
</dbReference>
<dbReference type="NCBIfam" id="TIGR00595">
    <property type="entry name" value="priA"/>
    <property type="match status" value="1"/>
</dbReference>
<dbReference type="GO" id="GO:0043138">
    <property type="term" value="F:3'-5' DNA helicase activity"/>
    <property type="evidence" value="ECO:0007669"/>
    <property type="project" value="UniProtKB-EC"/>
</dbReference>
<dbReference type="InterPro" id="IPR014001">
    <property type="entry name" value="Helicase_ATP-bd"/>
</dbReference>
<evidence type="ECO:0000256" key="10">
    <source>
        <dbReference type="ARBA" id="ARBA00023235"/>
    </source>
</evidence>
<dbReference type="InterPro" id="IPR001650">
    <property type="entry name" value="Helicase_C-like"/>
</dbReference>
<sequence length="820" mass="94088">MTYAEIILPLPLPGTFTYLVPPEDRGKVAAGSRVVVSFGKKKIYTGIVLKLHDQSPEEYRPKELLEVLDDKPIVNELQLKFFQWMSRYYMCSLGEVINAALPAALKLSSESFVGINPEINPDDEDLDNREWELLRALKTNDLTMKDVSEVLGLKQPQRILKQLSEKGLIDLFEKVKDKYQPKKVKRIRIADDFLEEDMLEALINELESRPKQQDMILAYLRDIPVLDNPNSNARGIEKSTLLSSDISPSSVKTLVKNNVLIEWEEVVSRLPADTSGMQGTVQLSQVQESCKRSIVQSFEKHNTTLLHGITGSGKTEIFIELIKEQIASGKQVLYLLPEIALTTQIIARLHKIFGDSFGVYHSRYSDNERVEVWQKVLKKEYQFVVGVRSAVFLPFSDLGLIIVDEEHEPSYKQFEPAPRYHARDSAIYLSTIHDAHVLLGTATPSLETYQNALDDKYGIVELTSRYGEAYNPAMEFANVNRERKQRKLKGNFTSVLVEAIQESLDRKEQVILFQNRRGYASYITCDNCSTIPKCPNCAVSLTYHQYNNKLVCHYCGYNQSMYSDCLQCGSTELRNVGFGTEELEEELKLLFPQAIVQRMDLDTTRSKYGYQRIIEEFEEGNIDILVGTQMVSKGLDFDRVNLVGIFDTDRMIHFPDFRSHERAYHLITQVSGRAGRKSKNGKVIVQTNDPDQELLQRAKKDNYRAFFQWEIMERERFHYPPFTRIINITFKHREKHVSFQAANFFASDIRKNLGNQRMIGPVEPLIGKIRNLYLHEITLKIEKQGINLPAVKEYLKSVEVMMKQMPAFKSVGVVFDVDPI</sequence>
<organism evidence="15 16">
    <name type="scientific">Ekhidna lutea</name>
    <dbReference type="NCBI Taxonomy" id="447679"/>
    <lineage>
        <taxon>Bacteria</taxon>
        <taxon>Pseudomonadati</taxon>
        <taxon>Bacteroidota</taxon>
        <taxon>Cytophagia</taxon>
        <taxon>Cytophagales</taxon>
        <taxon>Reichenbachiellaceae</taxon>
        <taxon>Ekhidna</taxon>
    </lineage>
</organism>
<feature type="binding site" evidence="12">
    <location>
        <position position="534"/>
    </location>
    <ligand>
        <name>Zn(2+)</name>
        <dbReference type="ChEBI" id="CHEBI:29105"/>
        <label>2</label>
    </ligand>
</feature>
<dbReference type="InterPro" id="IPR011545">
    <property type="entry name" value="DEAD/DEAH_box_helicase_dom"/>
</dbReference>
<dbReference type="RefSeq" id="WP_089356024.1">
    <property type="nucleotide sequence ID" value="NZ_FZPD01000002.1"/>
</dbReference>
<dbReference type="Pfam" id="PF00270">
    <property type="entry name" value="DEAD"/>
    <property type="match status" value="1"/>
</dbReference>
<dbReference type="EC" id="5.6.2.4" evidence="12"/>
<dbReference type="EMBL" id="FZPD01000002">
    <property type="protein sequence ID" value="SNS79907.1"/>
    <property type="molecule type" value="Genomic_DNA"/>
</dbReference>
<dbReference type="FunFam" id="3.40.1440.60:FF:000001">
    <property type="entry name" value="Primosomal protein N"/>
    <property type="match status" value="1"/>
</dbReference>
<dbReference type="CDD" id="cd17929">
    <property type="entry name" value="DEXHc_priA"/>
    <property type="match status" value="1"/>
</dbReference>
<dbReference type="SMART" id="SM00487">
    <property type="entry name" value="DEXDc"/>
    <property type="match status" value="1"/>
</dbReference>
<gene>
    <name evidence="12" type="primary">priA</name>
    <name evidence="15" type="ORF">SAMN05421640_1278</name>
</gene>
<evidence type="ECO:0000259" key="13">
    <source>
        <dbReference type="PROSITE" id="PS51192"/>
    </source>
</evidence>
<dbReference type="Pfam" id="PF18074">
    <property type="entry name" value="PriA_C"/>
    <property type="match status" value="1"/>
</dbReference>
<dbReference type="SUPFAM" id="SSF52540">
    <property type="entry name" value="P-loop containing nucleoside triphosphate hydrolases"/>
    <property type="match status" value="1"/>
</dbReference>
<dbReference type="Gene3D" id="3.40.1440.60">
    <property type="entry name" value="PriA, 3(prime) DNA-binding domain"/>
    <property type="match status" value="1"/>
</dbReference>
<dbReference type="Gene3D" id="3.40.50.300">
    <property type="entry name" value="P-loop containing nucleotide triphosphate hydrolases"/>
    <property type="match status" value="2"/>
</dbReference>
<dbReference type="Pfam" id="PF17764">
    <property type="entry name" value="PriA_3primeBD"/>
    <property type="match status" value="1"/>
</dbReference>
<keyword evidence="9 12" id="KW-0238">DNA-binding</keyword>
<evidence type="ECO:0000256" key="9">
    <source>
        <dbReference type="ARBA" id="ARBA00023125"/>
    </source>
</evidence>
<keyword evidence="7 12" id="KW-0862">Zinc</keyword>
<comment type="similarity">
    <text evidence="12">Belongs to the helicase family. PriA subfamily.</text>
</comment>
<evidence type="ECO:0000313" key="16">
    <source>
        <dbReference type="Proteomes" id="UP000198393"/>
    </source>
</evidence>
<feature type="binding site" evidence="12">
    <location>
        <position position="537"/>
    </location>
    <ligand>
        <name>Zn(2+)</name>
        <dbReference type="ChEBI" id="CHEBI:29105"/>
        <label>2</label>
    </ligand>
</feature>
<dbReference type="GO" id="GO:0006269">
    <property type="term" value="P:DNA replication, synthesis of primer"/>
    <property type="evidence" value="ECO:0007669"/>
    <property type="project" value="UniProtKB-KW"/>
</dbReference>
<dbReference type="Proteomes" id="UP000198393">
    <property type="component" value="Unassembled WGS sequence"/>
</dbReference>
<dbReference type="PANTHER" id="PTHR30580:SF0">
    <property type="entry name" value="PRIMOSOMAL PROTEIN N"/>
    <property type="match status" value="1"/>
</dbReference>
<evidence type="ECO:0000256" key="5">
    <source>
        <dbReference type="ARBA" id="ARBA00022801"/>
    </source>
</evidence>
<dbReference type="GO" id="GO:0008270">
    <property type="term" value="F:zinc ion binding"/>
    <property type="evidence" value="ECO:0007669"/>
    <property type="project" value="UniProtKB-UniRule"/>
</dbReference>
<evidence type="ECO:0000256" key="1">
    <source>
        <dbReference type="ARBA" id="ARBA00022515"/>
    </source>
</evidence>
<feature type="binding site" evidence="12">
    <location>
        <position position="552"/>
    </location>
    <ligand>
        <name>Zn(2+)</name>
        <dbReference type="ChEBI" id="CHEBI:29105"/>
        <label>2</label>
    </ligand>
</feature>
<keyword evidence="16" id="KW-1185">Reference proteome</keyword>
<comment type="cofactor">
    <cofactor evidence="12">
        <name>Zn(2+)</name>
        <dbReference type="ChEBI" id="CHEBI:29105"/>
    </cofactor>
    <text evidence="12">Binds 2 zinc ions per subunit.</text>
</comment>
<evidence type="ECO:0000256" key="6">
    <source>
        <dbReference type="ARBA" id="ARBA00022806"/>
    </source>
</evidence>
<dbReference type="InterPro" id="IPR042115">
    <property type="entry name" value="PriA_3primeBD_sf"/>
</dbReference>
<reference evidence="15 16" key="1">
    <citation type="submission" date="2017-06" db="EMBL/GenBank/DDBJ databases">
        <authorList>
            <person name="Kim H.J."/>
            <person name="Triplett B.A."/>
        </authorList>
    </citation>
    <scope>NUCLEOTIDE SEQUENCE [LARGE SCALE GENOMIC DNA]</scope>
    <source>
        <strain evidence="15 16">DSM 19307</strain>
    </source>
</reference>
<evidence type="ECO:0000256" key="4">
    <source>
        <dbReference type="ARBA" id="ARBA00022741"/>
    </source>
</evidence>
<keyword evidence="8 12" id="KW-0067">ATP-binding</keyword>
<dbReference type="GO" id="GO:0006310">
    <property type="term" value="P:DNA recombination"/>
    <property type="evidence" value="ECO:0007669"/>
    <property type="project" value="InterPro"/>
</dbReference>
<dbReference type="SMART" id="SM00490">
    <property type="entry name" value="HELICc"/>
    <property type="match status" value="1"/>
</dbReference>
<feature type="binding site" evidence="12">
    <location>
        <position position="528"/>
    </location>
    <ligand>
        <name>Zn(2+)</name>
        <dbReference type="ChEBI" id="CHEBI:29105"/>
        <label>1</label>
    </ligand>
</feature>
<dbReference type="PANTHER" id="PTHR30580">
    <property type="entry name" value="PRIMOSOMAL PROTEIN N"/>
    <property type="match status" value="1"/>
</dbReference>
<evidence type="ECO:0000256" key="3">
    <source>
        <dbReference type="ARBA" id="ARBA00022723"/>
    </source>
</evidence>
<comment type="function">
    <text evidence="12">Initiates the restart of stalled replication forks, which reloads the replicative helicase on sites other than the origin of replication. Recognizes and binds to abandoned replication forks and remodels them to uncover a helicase loading site. Promotes assembly of the primosome at these replication forks.</text>
</comment>
<keyword evidence="4 12" id="KW-0547">Nucleotide-binding</keyword>
<dbReference type="FunFam" id="3.40.50.300:FF:000489">
    <property type="entry name" value="Primosome assembly protein PriA"/>
    <property type="match status" value="1"/>
</dbReference>
<dbReference type="AlphaFoldDB" id="A0A239HEU9"/>
<dbReference type="PROSITE" id="PS51192">
    <property type="entry name" value="HELICASE_ATP_BIND_1"/>
    <property type="match status" value="1"/>
</dbReference>
<evidence type="ECO:0000259" key="14">
    <source>
        <dbReference type="PROSITE" id="PS51194"/>
    </source>
</evidence>
<dbReference type="InterPro" id="IPR041222">
    <property type="entry name" value="PriA_3primeBD"/>
</dbReference>
<evidence type="ECO:0000256" key="8">
    <source>
        <dbReference type="ARBA" id="ARBA00022840"/>
    </source>
</evidence>
<dbReference type="GO" id="GO:0016887">
    <property type="term" value="F:ATP hydrolysis activity"/>
    <property type="evidence" value="ECO:0007669"/>
    <property type="project" value="RHEA"/>
</dbReference>
<dbReference type="PROSITE" id="PS51194">
    <property type="entry name" value="HELICASE_CTER"/>
    <property type="match status" value="1"/>
</dbReference>
<dbReference type="Pfam" id="PF18319">
    <property type="entry name" value="Zn_ribbon_PriA"/>
    <property type="match status" value="1"/>
</dbReference>
<feature type="binding site" evidence="12">
    <location>
        <position position="525"/>
    </location>
    <ligand>
        <name>Zn(2+)</name>
        <dbReference type="ChEBI" id="CHEBI:29105"/>
        <label>1</label>
    </ligand>
</feature>
<comment type="catalytic activity">
    <reaction evidence="12">
        <text>Couples ATP hydrolysis with the unwinding of duplex DNA by translocating in the 3'-5' direction.</text>
        <dbReference type="EC" id="5.6.2.4"/>
    </reaction>
</comment>
<dbReference type="GO" id="GO:0006270">
    <property type="term" value="P:DNA replication initiation"/>
    <property type="evidence" value="ECO:0007669"/>
    <property type="project" value="TreeGrafter"/>
</dbReference>
<evidence type="ECO:0000256" key="7">
    <source>
        <dbReference type="ARBA" id="ARBA00022833"/>
    </source>
</evidence>
<keyword evidence="3 12" id="KW-0479">Metal-binding</keyword>
<dbReference type="OrthoDB" id="9759544at2"/>
<comment type="catalytic activity">
    <reaction evidence="11 12">
        <text>ATP + H2O = ADP + phosphate + H(+)</text>
        <dbReference type="Rhea" id="RHEA:13065"/>
        <dbReference type="ChEBI" id="CHEBI:15377"/>
        <dbReference type="ChEBI" id="CHEBI:15378"/>
        <dbReference type="ChEBI" id="CHEBI:30616"/>
        <dbReference type="ChEBI" id="CHEBI:43474"/>
        <dbReference type="ChEBI" id="CHEBI:456216"/>
        <dbReference type="EC" id="5.6.2.4"/>
    </reaction>
</comment>
<keyword evidence="2 12" id="KW-0235">DNA replication</keyword>
<evidence type="ECO:0000313" key="15">
    <source>
        <dbReference type="EMBL" id="SNS79907.1"/>
    </source>
</evidence>
<dbReference type="Pfam" id="PF00271">
    <property type="entry name" value="Helicase_C"/>
    <property type="match status" value="1"/>
</dbReference>
<dbReference type="InterPro" id="IPR027417">
    <property type="entry name" value="P-loop_NTPase"/>
</dbReference>
<keyword evidence="6 12" id="KW-0347">Helicase</keyword>
<accession>A0A239HEU9</accession>
<dbReference type="InterPro" id="IPR041236">
    <property type="entry name" value="PriA_C"/>
</dbReference>
<protein>
    <recommendedName>
        <fullName evidence="12">Replication restart protein PriA</fullName>
    </recommendedName>
    <alternativeName>
        <fullName evidence="12">ATP-dependent DNA helicase PriA</fullName>
        <ecNumber evidence="12">5.6.2.4</ecNumber>
    </alternativeName>
    <alternativeName>
        <fullName evidence="12">DNA 3'-5' helicase PriA</fullName>
    </alternativeName>
</protein>
<keyword evidence="10 12" id="KW-0413">Isomerase</keyword>
<dbReference type="InterPro" id="IPR005259">
    <property type="entry name" value="PriA"/>
</dbReference>
<feature type="binding site" evidence="12">
    <location>
        <position position="565"/>
    </location>
    <ligand>
        <name>Zn(2+)</name>
        <dbReference type="ChEBI" id="CHEBI:29105"/>
        <label>1</label>
    </ligand>
</feature>
<dbReference type="InterPro" id="IPR040498">
    <property type="entry name" value="PriA_CRR"/>
</dbReference>
<keyword evidence="5 12" id="KW-0378">Hydrolase</keyword>
<feature type="binding site" evidence="12">
    <location>
        <position position="555"/>
    </location>
    <ligand>
        <name>Zn(2+)</name>
        <dbReference type="ChEBI" id="CHEBI:29105"/>
        <label>2</label>
    </ligand>
</feature>
<proteinExistence type="inferred from homology"/>
<keyword evidence="1 12" id="KW-0639">Primosome</keyword>
<evidence type="ECO:0000256" key="2">
    <source>
        <dbReference type="ARBA" id="ARBA00022705"/>
    </source>
</evidence>
<name>A0A239HEU9_EKHLU</name>
<feature type="binding site" evidence="12">
    <location>
        <position position="568"/>
    </location>
    <ligand>
        <name>Zn(2+)</name>
        <dbReference type="ChEBI" id="CHEBI:29105"/>
        <label>1</label>
    </ligand>
</feature>
<dbReference type="GO" id="GO:0006302">
    <property type="term" value="P:double-strand break repair"/>
    <property type="evidence" value="ECO:0007669"/>
    <property type="project" value="InterPro"/>
</dbReference>
<comment type="subunit">
    <text evidence="12">Component of the replication restart primosome.</text>
</comment>
<evidence type="ECO:0000256" key="11">
    <source>
        <dbReference type="ARBA" id="ARBA00048988"/>
    </source>
</evidence>
<feature type="domain" description="Helicase ATP-binding" evidence="13">
    <location>
        <begin position="295"/>
        <end position="462"/>
    </location>
</feature>
<dbReference type="GO" id="GO:0003677">
    <property type="term" value="F:DNA binding"/>
    <property type="evidence" value="ECO:0007669"/>
    <property type="project" value="UniProtKB-UniRule"/>
</dbReference>
<dbReference type="GO" id="GO:0005524">
    <property type="term" value="F:ATP binding"/>
    <property type="evidence" value="ECO:0007669"/>
    <property type="project" value="UniProtKB-UniRule"/>
</dbReference>
<feature type="domain" description="Helicase C-terminal" evidence="14">
    <location>
        <begin position="549"/>
        <end position="719"/>
    </location>
</feature>
<evidence type="ECO:0000256" key="12">
    <source>
        <dbReference type="HAMAP-Rule" id="MF_00983"/>
    </source>
</evidence>
<dbReference type="GO" id="GO:1990077">
    <property type="term" value="C:primosome complex"/>
    <property type="evidence" value="ECO:0007669"/>
    <property type="project" value="UniProtKB-UniRule"/>
</dbReference>